<feature type="repeat" description="TPR" evidence="9">
    <location>
        <begin position="338"/>
        <end position="371"/>
    </location>
</feature>
<dbReference type="GO" id="GO:0005783">
    <property type="term" value="C:endoplasmic reticulum"/>
    <property type="evidence" value="ECO:0007669"/>
    <property type="project" value="UniProtKB-SubCell"/>
</dbReference>
<feature type="repeat" description="TPR" evidence="9">
    <location>
        <begin position="220"/>
        <end position="253"/>
    </location>
</feature>
<dbReference type="FunFam" id="1.10.287.110:FF:000015">
    <property type="entry name" value="dnaJ homolog subfamily C member 3"/>
    <property type="match status" value="1"/>
</dbReference>
<keyword evidence="10" id="KW-0175">Coiled coil</keyword>
<dbReference type="InterPro" id="IPR011990">
    <property type="entry name" value="TPR-like_helical_dom_sf"/>
</dbReference>
<dbReference type="SUPFAM" id="SSF46565">
    <property type="entry name" value="Chaperone J-domain"/>
    <property type="match status" value="1"/>
</dbReference>
<evidence type="ECO:0000256" key="4">
    <source>
        <dbReference type="ARBA" id="ARBA00022803"/>
    </source>
</evidence>
<dbReference type="GO" id="GO:0006986">
    <property type="term" value="P:response to unfolded protein"/>
    <property type="evidence" value="ECO:0007669"/>
    <property type="project" value="UniProtKB-KW"/>
</dbReference>
<dbReference type="Proteomes" id="UP000515152">
    <property type="component" value="Chromosome 18"/>
</dbReference>
<sequence>MESGRRKGLSGVLSSLSLLCVVLDLQLDGVLGATPVEIEHHLEMGRKLLAAGQLAEALSHYHSAVDGDSKNYLTYYKRAAVFLAMGKSKSALPDLTRAIQLKPDFLAARLQRGNILLKQGSAQEAREDFEAVLQRSPEQQEAREQLFKVDELEELQEEAHGAHHRGDYITVIQVLDRVIEISPWDPVSRELRADCFIRLGDPRKAIQDLTPAAKLRTDNRAAFLKLSKLHYQLGEHQEALGQVRECLKLDQDDKECFAHYKQVKKLSKQLDSAEELILEHRFQEALDKYESSIKTEPNVPFYTSKAKERICHCLVQIKRSEEAIDACSEAHQLDPQNLNILKDRAEAYIQLQDYEKAVEDYAEAREFDNENQEIREGLDRAQKLLKQSRKRDYYKILGVGRSANKQEIIKAYRKLAQQWHPDNFQSEADKKEAEKRFIDIASAKEVLIDPEMRQKVDAGEDPLDPESQQGGNGGGGPWPFGFNPFESGNNFHFKFTYN</sequence>
<dbReference type="InterPro" id="IPR036869">
    <property type="entry name" value="J_dom_sf"/>
</dbReference>
<evidence type="ECO:0000256" key="7">
    <source>
        <dbReference type="ARBA" id="ARBA00023230"/>
    </source>
</evidence>
<proteinExistence type="predicted"/>
<feature type="repeat" description="TPR" evidence="9">
    <location>
        <begin position="106"/>
        <end position="139"/>
    </location>
</feature>
<dbReference type="PROSITE" id="PS50076">
    <property type="entry name" value="DNAJ_2"/>
    <property type="match status" value="1"/>
</dbReference>
<dbReference type="PRINTS" id="PR00625">
    <property type="entry name" value="JDOMAIN"/>
</dbReference>
<dbReference type="PANTHER" id="PTHR44140">
    <property type="entry name" value="LD25575P"/>
    <property type="match status" value="1"/>
</dbReference>
<feature type="domain" description="J" evidence="13">
    <location>
        <begin position="392"/>
        <end position="460"/>
    </location>
</feature>
<dbReference type="AlphaFoldDB" id="A0A6P3W6V0"/>
<keyword evidence="2 12" id="KW-0732">Signal</keyword>
<dbReference type="RefSeq" id="XP_012690884.1">
    <property type="nucleotide sequence ID" value="XM_012835430.3"/>
</dbReference>
<dbReference type="GO" id="GO:0051787">
    <property type="term" value="F:misfolded protein binding"/>
    <property type="evidence" value="ECO:0007669"/>
    <property type="project" value="TreeGrafter"/>
</dbReference>
<evidence type="ECO:0000256" key="1">
    <source>
        <dbReference type="ARBA" id="ARBA00004240"/>
    </source>
</evidence>
<dbReference type="PANTHER" id="PTHR44140:SF1">
    <property type="entry name" value="DNAJ (HSP40) HOMOLOG, SUBFAMILY C, MEMBER 3B PRECURSOR"/>
    <property type="match status" value="1"/>
</dbReference>
<dbReference type="SMART" id="SM00271">
    <property type="entry name" value="DnaJ"/>
    <property type="match status" value="1"/>
</dbReference>
<protein>
    <recommendedName>
        <fullName evidence="8">DnaJ homolog subfamily C member 3</fullName>
    </recommendedName>
</protein>
<dbReference type="Pfam" id="PF00226">
    <property type="entry name" value="DnaJ"/>
    <property type="match status" value="1"/>
</dbReference>
<organism evidence="14 15">
    <name type="scientific">Clupea harengus</name>
    <name type="common">Atlantic herring</name>
    <dbReference type="NCBI Taxonomy" id="7950"/>
    <lineage>
        <taxon>Eukaryota</taxon>
        <taxon>Metazoa</taxon>
        <taxon>Chordata</taxon>
        <taxon>Craniata</taxon>
        <taxon>Vertebrata</taxon>
        <taxon>Euteleostomi</taxon>
        <taxon>Actinopterygii</taxon>
        <taxon>Neopterygii</taxon>
        <taxon>Teleostei</taxon>
        <taxon>Clupei</taxon>
        <taxon>Clupeiformes</taxon>
        <taxon>Clupeoidei</taxon>
        <taxon>Clupeidae</taxon>
        <taxon>Clupea</taxon>
    </lineage>
</organism>
<evidence type="ECO:0000259" key="13">
    <source>
        <dbReference type="PROSITE" id="PS50076"/>
    </source>
</evidence>
<feature type="chain" id="PRO_5027877355" description="DnaJ homolog subfamily C member 3" evidence="12">
    <location>
        <begin position="33"/>
        <end position="498"/>
    </location>
</feature>
<evidence type="ECO:0000256" key="9">
    <source>
        <dbReference type="PROSITE-ProRule" id="PRU00339"/>
    </source>
</evidence>
<dbReference type="GO" id="GO:0034975">
    <property type="term" value="P:protein folding in endoplasmic reticulum"/>
    <property type="evidence" value="ECO:0007669"/>
    <property type="project" value="TreeGrafter"/>
</dbReference>
<dbReference type="InterPro" id="IPR051727">
    <property type="entry name" value="DnaJ_C3_Co-chaperones"/>
</dbReference>
<dbReference type="CDD" id="cd06257">
    <property type="entry name" value="DnaJ"/>
    <property type="match status" value="1"/>
</dbReference>
<dbReference type="OrthoDB" id="1726119at2759"/>
<reference evidence="15" key="1">
    <citation type="submission" date="2025-08" db="UniProtKB">
        <authorList>
            <consortium name="RefSeq"/>
        </authorList>
    </citation>
    <scope>IDENTIFICATION</scope>
</reference>
<evidence type="ECO:0000256" key="5">
    <source>
        <dbReference type="ARBA" id="ARBA00022824"/>
    </source>
</evidence>
<keyword evidence="14" id="KW-1185">Reference proteome</keyword>
<dbReference type="Pfam" id="PF13432">
    <property type="entry name" value="TPR_16"/>
    <property type="match status" value="1"/>
</dbReference>
<keyword evidence="7" id="KW-0834">Unfolded protein response</keyword>
<feature type="signal peptide" evidence="12">
    <location>
        <begin position="1"/>
        <end position="32"/>
    </location>
</feature>
<dbReference type="GeneID" id="105907153"/>
<dbReference type="InterPro" id="IPR001623">
    <property type="entry name" value="DnaJ_domain"/>
</dbReference>
<dbReference type="Gene3D" id="1.25.40.10">
    <property type="entry name" value="Tetratricopeptide repeat domain"/>
    <property type="match status" value="1"/>
</dbReference>
<evidence type="ECO:0000313" key="14">
    <source>
        <dbReference type="Proteomes" id="UP000515152"/>
    </source>
</evidence>
<dbReference type="GO" id="GO:0051087">
    <property type="term" value="F:protein-folding chaperone binding"/>
    <property type="evidence" value="ECO:0007669"/>
    <property type="project" value="TreeGrafter"/>
</dbReference>
<keyword evidence="5" id="KW-0256">Endoplasmic reticulum</keyword>
<feature type="repeat" description="TPR" evidence="9">
    <location>
        <begin position="72"/>
        <end position="105"/>
    </location>
</feature>
<evidence type="ECO:0000256" key="3">
    <source>
        <dbReference type="ARBA" id="ARBA00022737"/>
    </source>
</evidence>
<accession>A0A6P3W6V0</accession>
<evidence type="ECO:0000256" key="6">
    <source>
        <dbReference type="ARBA" id="ARBA00023157"/>
    </source>
</evidence>
<dbReference type="InterPro" id="IPR019734">
    <property type="entry name" value="TPR_rpt"/>
</dbReference>
<dbReference type="FunFam" id="1.25.40.10:FF:000122">
    <property type="entry name" value="DnaJ (Hsp40) homolog, subfamily C, member 3"/>
    <property type="match status" value="1"/>
</dbReference>
<keyword evidence="3" id="KW-0677">Repeat</keyword>
<evidence type="ECO:0000313" key="15">
    <source>
        <dbReference type="RefSeq" id="XP_012690884.1"/>
    </source>
</evidence>
<feature type="region of interest" description="Disordered" evidence="11">
    <location>
        <begin position="457"/>
        <end position="483"/>
    </location>
</feature>
<dbReference type="KEGG" id="char:105907153"/>
<dbReference type="Pfam" id="PF12895">
    <property type="entry name" value="ANAPC3"/>
    <property type="match status" value="1"/>
</dbReference>
<dbReference type="SUPFAM" id="SSF48452">
    <property type="entry name" value="TPR-like"/>
    <property type="match status" value="1"/>
</dbReference>
<keyword evidence="6" id="KW-1015">Disulfide bond</keyword>
<evidence type="ECO:0000256" key="12">
    <source>
        <dbReference type="SAM" id="SignalP"/>
    </source>
</evidence>
<dbReference type="Gene3D" id="1.10.287.110">
    <property type="entry name" value="DnaJ domain"/>
    <property type="match status" value="1"/>
</dbReference>
<name>A0A6P3W6V0_CLUHA</name>
<evidence type="ECO:0000256" key="10">
    <source>
        <dbReference type="SAM" id="Coils"/>
    </source>
</evidence>
<evidence type="ECO:0000256" key="2">
    <source>
        <dbReference type="ARBA" id="ARBA00022729"/>
    </source>
</evidence>
<evidence type="ECO:0000256" key="8">
    <source>
        <dbReference type="ARBA" id="ARBA00039409"/>
    </source>
</evidence>
<dbReference type="Pfam" id="PF14559">
    <property type="entry name" value="TPR_19"/>
    <property type="match status" value="1"/>
</dbReference>
<evidence type="ECO:0000256" key="11">
    <source>
        <dbReference type="SAM" id="MobiDB-lite"/>
    </source>
</evidence>
<gene>
    <name evidence="15" type="primary">dnajc3b</name>
</gene>
<keyword evidence="4 9" id="KW-0802">TPR repeat</keyword>
<dbReference type="CTD" id="58154"/>
<dbReference type="PROSITE" id="PS50005">
    <property type="entry name" value="TPR"/>
    <property type="match status" value="4"/>
</dbReference>
<dbReference type="SMART" id="SM00028">
    <property type="entry name" value="TPR"/>
    <property type="match status" value="8"/>
</dbReference>
<comment type="subcellular location">
    <subcellularLocation>
        <location evidence="1">Endoplasmic reticulum</location>
    </subcellularLocation>
</comment>
<feature type="coiled-coil region" evidence="10">
    <location>
        <begin position="344"/>
        <end position="391"/>
    </location>
</feature>